<reference evidence="2 3" key="1">
    <citation type="submission" date="2023-03" db="EMBL/GenBank/DDBJ databases">
        <title>Isolation and description of six Streptomyces strains from soil environments, able to metabolize different microbial glucans.</title>
        <authorList>
            <person name="Widen T."/>
            <person name="Larsbrink J."/>
        </authorList>
    </citation>
    <scope>NUCLEOTIDE SEQUENCE [LARGE SCALE GENOMIC DNA]</scope>
    <source>
        <strain evidence="2 3">Mut1</strain>
    </source>
</reference>
<evidence type="ECO:0000256" key="1">
    <source>
        <dbReference type="SAM" id="MobiDB-lite"/>
    </source>
</evidence>
<proteinExistence type="predicted"/>
<sequence>MTTLVIILAVVVVVAAGLFLAFGRTTGGHGLRRRFGPEYERAVARHDGDTKAAEHELSERLKRHRSLDERPLTPEERTEYTARWARVQDRFVDSPQQAVADADALLAELARDLGFPDGEDFGEQSDALSVHHAEQVGGYRRVHAAGRGEGDTEEMRTALVEARGLFDVLVTNGTDGPVRRDPHHAEGSGTA</sequence>
<accession>A0ABY9HC95</accession>
<keyword evidence="3" id="KW-1185">Reference proteome</keyword>
<evidence type="ECO:0000313" key="2">
    <source>
        <dbReference type="EMBL" id="WLQ32135.1"/>
    </source>
</evidence>
<gene>
    <name evidence="2" type="ORF">P8A18_01180</name>
</gene>
<feature type="region of interest" description="Disordered" evidence="1">
    <location>
        <begin position="171"/>
        <end position="191"/>
    </location>
</feature>
<organism evidence="2 3">
    <name type="scientific">Streptomyces castrisilvae</name>
    <dbReference type="NCBI Taxonomy" id="3033811"/>
    <lineage>
        <taxon>Bacteria</taxon>
        <taxon>Bacillati</taxon>
        <taxon>Actinomycetota</taxon>
        <taxon>Actinomycetes</taxon>
        <taxon>Kitasatosporales</taxon>
        <taxon>Streptomycetaceae</taxon>
        <taxon>Streptomyces</taxon>
    </lineage>
</organism>
<feature type="region of interest" description="Disordered" evidence="1">
    <location>
        <begin position="45"/>
        <end position="76"/>
    </location>
</feature>
<evidence type="ECO:0000313" key="3">
    <source>
        <dbReference type="Proteomes" id="UP001239522"/>
    </source>
</evidence>
<evidence type="ECO:0008006" key="4">
    <source>
        <dbReference type="Google" id="ProtNLM"/>
    </source>
</evidence>
<dbReference type="EMBL" id="CP120997">
    <property type="protein sequence ID" value="WLQ32135.1"/>
    <property type="molecule type" value="Genomic_DNA"/>
</dbReference>
<name>A0ABY9HC95_9ACTN</name>
<dbReference type="Proteomes" id="UP001239522">
    <property type="component" value="Chromosome"/>
</dbReference>
<feature type="compositionally biased region" description="Basic and acidic residues" evidence="1">
    <location>
        <begin position="177"/>
        <end position="191"/>
    </location>
</feature>
<dbReference type="RefSeq" id="WP_306050883.1">
    <property type="nucleotide sequence ID" value="NZ_CP120997.1"/>
</dbReference>
<protein>
    <recommendedName>
        <fullName evidence="4">Secreted protein</fullName>
    </recommendedName>
</protein>